<feature type="non-terminal residue" evidence="2">
    <location>
        <position position="70"/>
    </location>
</feature>
<organism evidence="2">
    <name type="scientific">uncultured Chloroflexia bacterium</name>
    <dbReference type="NCBI Taxonomy" id="1672391"/>
    <lineage>
        <taxon>Bacteria</taxon>
        <taxon>Bacillati</taxon>
        <taxon>Chloroflexota</taxon>
        <taxon>Chloroflexia</taxon>
        <taxon>environmental samples</taxon>
    </lineage>
</organism>
<sequence>DHANQSMGSRASAPGVAGWTACTPRVRGQGGTKQRARYPGALPRHLPAPDAQSGRSDGAAPGKLRRDRSL</sequence>
<feature type="non-terminal residue" evidence="2">
    <location>
        <position position="1"/>
    </location>
</feature>
<reference evidence="2" key="1">
    <citation type="submission" date="2020-02" db="EMBL/GenBank/DDBJ databases">
        <authorList>
            <person name="Meier V. D."/>
        </authorList>
    </citation>
    <scope>NUCLEOTIDE SEQUENCE</scope>
    <source>
        <strain evidence="2">AVDCRST_MAG26</strain>
    </source>
</reference>
<dbReference type="EMBL" id="CADCTK010000651">
    <property type="protein sequence ID" value="CAA9270483.1"/>
    <property type="molecule type" value="Genomic_DNA"/>
</dbReference>
<feature type="region of interest" description="Disordered" evidence="1">
    <location>
        <begin position="1"/>
        <end position="70"/>
    </location>
</feature>
<name>A0A6J4J9C7_9CHLR</name>
<proteinExistence type="predicted"/>
<accession>A0A6J4J9C7</accession>
<gene>
    <name evidence="2" type="ORF">AVDCRST_MAG26-2794</name>
</gene>
<dbReference type="AlphaFoldDB" id="A0A6J4J9C7"/>
<protein>
    <submittedName>
        <fullName evidence="2">Uncharacterized protein</fullName>
    </submittedName>
</protein>
<evidence type="ECO:0000256" key="1">
    <source>
        <dbReference type="SAM" id="MobiDB-lite"/>
    </source>
</evidence>
<evidence type="ECO:0000313" key="2">
    <source>
        <dbReference type="EMBL" id="CAA9270483.1"/>
    </source>
</evidence>